<organism evidence="2 3">
    <name type="scientific">Leptospira barantonii</name>
    <dbReference type="NCBI Taxonomy" id="2023184"/>
    <lineage>
        <taxon>Bacteria</taxon>
        <taxon>Pseudomonadati</taxon>
        <taxon>Spirochaetota</taxon>
        <taxon>Spirochaetia</taxon>
        <taxon>Leptospirales</taxon>
        <taxon>Leptospiraceae</taxon>
        <taxon>Leptospira</taxon>
    </lineage>
</organism>
<proteinExistence type="predicted"/>
<dbReference type="EMBL" id="RQGN01000036">
    <property type="protein sequence ID" value="TGM05956.1"/>
    <property type="molecule type" value="Genomic_DNA"/>
</dbReference>
<evidence type="ECO:0000313" key="3">
    <source>
        <dbReference type="Proteomes" id="UP000298429"/>
    </source>
</evidence>
<dbReference type="Pfam" id="PF18165">
    <property type="entry name" value="pP_pnuc_1"/>
    <property type="match status" value="1"/>
</dbReference>
<reference evidence="2 3" key="1">
    <citation type="journal article" date="2019" name="PLoS Negl. Trop. Dis.">
        <title>Revisiting the worldwide diversity of Leptospira species in the environment.</title>
        <authorList>
            <person name="Vincent A.T."/>
            <person name="Schiettekatte O."/>
            <person name="Bourhy P."/>
            <person name="Veyrier F.J."/>
            <person name="Picardeau M."/>
        </authorList>
    </citation>
    <scope>NUCLEOTIDE SEQUENCE [LARGE SCALE GENOMIC DNA]</scope>
    <source>
        <strain evidence="2 3">201702444</strain>
    </source>
</reference>
<feature type="domain" description="Predicted pPIWI-associating nuclease" evidence="1">
    <location>
        <begin position="206"/>
        <end position="315"/>
    </location>
</feature>
<dbReference type="AlphaFoldDB" id="A0A5F2BK55"/>
<dbReference type="InterPro" id="IPR040556">
    <property type="entry name" value="pP_pnuc_1"/>
</dbReference>
<gene>
    <name evidence="2" type="ORF">EHQ76_06720</name>
</gene>
<evidence type="ECO:0000313" key="2">
    <source>
        <dbReference type="EMBL" id="TGM05956.1"/>
    </source>
</evidence>
<dbReference type="RefSeq" id="WP_135670298.1">
    <property type="nucleotide sequence ID" value="NZ_RQGN01000036.1"/>
</dbReference>
<dbReference type="Proteomes" id="UP000298429">
    <property type="component" value="Unassembled WGS sequence"/>
</dbReference>
<dbReference type="OrthoDB" id="514106at2"/>
<sequence>MKFEDDILKQYNNLLPTSELLRILEDFKNNSPFVKAAEILKMNQFPMGFVTQNISNIHTLKGFFDTTKFQITTAGSFLKAFESQQLAVTQALSITSAAFQQSIAKNHPLEPFTFPRFYHSYIGVSKSFNKITKEYEESETESEKDSDTAIILYDQFEKVSRSITAYKDFESEGVLDSSNVIFQDETIDEFNTKLLPVLSKIGIRYANIWKGANDSLRGDNVEKIRHTSVSIRELLNHFLKHFAPDNEVKAKFFKINDEKFFDDKGQPTRRGRIAFILHPLDNPNFYKANFFLKVVKNINVLFDVLNSGTHSLDPKQEELKLRLVMYRTGSLIQSICELKNIL</sequence>
<comment type="caution">
    <text evidence="2">The sequence shown here is derived from an EMBL/GenBank/DDBJ whole genome shotgun (WGS) entry which is preliminary data.</text>
</comment>
<name>A0A5F2BK55_9LEPT</name>
<accession>A0A5F2BK55</accession>
<evidence type="ECO:0000259" key="1">
    <source>
        <dbReference type="Pfam" id="PF18165"/>
    </source>
</evidence>
<protein>
    <recommendedName>
        <fullName evidence="1">Predicted pPIWI-associating nuclease domain-containing protein</fullName>
    </recommendedName>
</protein>